<organism evidence="2 3">
    <name type="scientific">Paenibacillus mucilaginosus (strain KNP414)</name>
    <dbReference type="NCBI Taxonomy" id="1036673"/>
    <lineage>
        <taxon>Bacteria</taxon>
        <taxon>Bacillati</taxon>
        <taxon>Bacillota</taxon>
        <taxon>Bacilli</taxon>
        <taxon>Bacillales</taxon>
        <taxon>Paenibacillaceae</taxon>
        <taxon>Paenibacillus</taxon>
    </lineage>
</organism>
<feature type="compositionally biased region" description="Polar residues" evidence="1">
    <location>
        <begin position="1"/>
        <end position="19"/>
    </location>
</feature>
<accession>F8FIT2</accession>
<reference evidence="3" key="1">
    <citation type="submission" date="2011-06" db="EMBL/GenBank/DDBJ databases">
        <title>Complete genome sequence of Paenibacillus mucilaginosus KNP414.</title>
        <authorList>
            <person name="Wang J."/>
            <person name="Hu S."/>
            <person name="Hu X."/>
            <person name="Zhang B."/>
            <person name="Dong D."/>
            <person name="Zhang S."/>
            <person name="Zhao K."/>
            <person name="Wu D."/>
        </authorList>
    </citation>
    <scope>NUCLEOTIDE SEQUENCE [LARGE SCALE GENOMIC DNA]</scope>
    <source>
        <strain evidence="3">KNP414</strain>
    </source>
</reference>
<evidence type="ECO:0000313" key="3">
    <source>
        <dbReference type="Proteomes" id="UP000006620"/>
    </source>
</evidence>
<sequence length="41" mass="4500">MGFLNSTISATQKNGTPLQPHSPDLYAALKHTQKNGIRLHL</sequence>
<proteinExistence type="predicted"/>
<reference evidence="2 3" key="2">
    <citation type="journal article" date="2013" name="Genome Announc.">
        <title>Genome Sequence of Growth-Improving Paenibacillus mucilaginosus Strain KNP414.</title>
        <authorList>
            <person name="Lu J.J."/>
            <person name="Wang J.F."/>
            <person name="Hu X.F."/>
        </authorList>
    </citation>
    <scope>NUCLEOTIDE SEQUENCE [LARGE SCALE GENOMIC DNA]</scope>
    <source>
        <strain evidence="2 3">KNP414</strain>
    </source>
</reference>
<dbReference type="AlphaFoldDB" id="F8FIT2"/>
<name>F8FIT2_PAEMK</name>
<dbReference type="Proteomes" id="UP000006620">
    <property type="component" value="Chromosome"/>
</dbReference>
<gene>
    <name evidence="2" type="ordered locus">KNP414_07824</name>
</gene>
<dbReference type="KEGG" id="pms:KNP414_07824"/>
<protein>
    <submittedName>
        <fullName evidence="2">Uncharacterized protein</fullName>
    </submittedName>
</protein>
<evidence type="ECO:0000313" key="2">
    <source>
        <dbReference type="EMBL" id="AEI46310.1"/>
    </source>
</evidence>
<dbReference type="EMBL" id="CP002869">
    <property type="protein sequence ID" value="AEI46310.1"/>
    <property type="molecule type" value="Genomic_DNA"/>
</dbReference>
<feature type="region of interest" description="Disordered" evidence="1">
    <location>
        <begin position="1"/>
        <end position="23"/>
    </location>
</feature>
<evidence type="ECO:0000256" key="1">
    <source>
        <dbReference type="SAM" id="MobiDB-lite"/>
    </source>
</evidence>
<dbReference type="HOGENOM" id="CLU_3273809_0_0_9"/>